<gene>
    <name evidence="5" type="ORF">CVV64_04530</name>
</gene>
<evidence type="ECO:0000313" key="5">
    <source>
        <dbReference type="EMBL" id="PKK91040.1"/>
    </source>
</evidence>
<dbReference type="Pfam" id="PF00149">
    <property type="entry name" value="Metallophos"/>
    <property type="match status" value="1"/>
</dbReference>
<evidence type="ECO:0000256" key="1">
    <source>
        <dbReference type="ARBA" id="ARBA00022729"/>
    </source>
</evidence>
<organism evidence="5 6">
    <name type="scientific">Candidatus Wallbacteria bacterium HGW-Wallbacteria-1</name>
    <dbReference type="NCBI Taxonomy" id="2013854"/>
    <lineage>
        <taxon>Bacteria</taxon>
        <taxon>Candidatus Walliibacteriota</taxon>
    </lineage>
</organism>
<dbReference type="InterPro" id="IPR006179">
    <property type="entry name" value="5_nucleotidase/apyrase"/>
</dbReference>
<dbReference type="PANTHER" id="PTHR11575:SF24">
    <property type="entry name" value="5'-NUCLEOTIDASE"/>
    <property type="match status" value="1"/>
</dbReference>
<dbReference type="GO" id="GO:0009166">
    <property type="term" value="P:nucleotide catabolic process"/>
    <property type="evidence" value="ECO:0007669"/>
    <property type="project" value="InterPro"/>
</dbReference>
<evidence type="ECO:0000256" key="2">
    <source>
        <dbReference type="RuleBase" id="RU362119"/>
    </source>
</evidence>
<dbReference type="InterPro" id="IPR029052">
    <property type="entry name" value="Metallo-depent_PP-like"/>
</dbReference>
<evidence type="ECO:0000313" key="6">
    <source>
        <dbReference type="Proteomes" id="UP000233256"/>
    </source>
</evidence>
<dbReference type="PRINTS" id="PR01607">
    <property type="entry name" value="APYRASEFAMLY"/>
</dbReference>
<dbReference type="Proteomes" id="UP000233256">
    <property type="component" value="Unassembled WGS sequence"/>
</dbReference>
<dbReference type="GO" id="GO:0030288">
    <property type="term" value="C:outer membrane-bounded periplasmic space"/>
    <property type="evidence" value="ECO:0007669"/>
    <property type="project" value="TreeGrafter"/>
</dbReference>
<dbReference type="SUPFAM" id="SSF56300">
    <property type="entry name" value="Metallo-dependent phosphatases"/>
    <property type="match status" value="1"/>
</dbReference>
<dbReference type="SUPFAM" id="SSF55816">
    <property type="entry name" value="5'-nucleotidase (syn. UDP-sugar hydrolase), C-terminal domain"/>
    <property type="match status" value="1"/>
</dbReference>
<dbReference type="InterPro" id="IPR036907">
    <property type="entry name" value="5'-Nucleotdase_C_sf"/>
</dbReference>
<dbReference type="EMBL" id="PGXC01000003">
    <property type="protein sequence ID" value="PKK91040.1"/>
    <property type="molecule type" value="Genomic_DNA"/>
</dbReference>
<evidence type="ECO:0000259" key="3">
    <source>
        <dbReference type="Pfam" id="PF00149"/>
    </source>
</evidence>
<accession>A0A2N1PRS8</accession>
<dbReference type="PANTHER" id="PTHR11575">
    <property type="entry name" value="5'-NUCLEOTIDASE-RELATED"/>
    <property type="match status" value="1"/>
</dbReference>
<evidence type="ECO:0000259" key="4">
    <source>
        <dbReference type="Pfam" id="PF02872"/>
    </source>
</evidence>
<dbReference type="InterPro" id="IPR008334">
    <property type="entry name" value="5'-Nucleotdase_C"/>
</dbReference>
<sequence>MCQEKKVALLLRFTTLIFLIVQFIQLCPAFCRTSRLTILFTNDTHGHVRAFDYEGMSSVGGVAARSSMISEVRITNAERGWGTLLFDVGDVFMKDPMSAVFFGEPDVLAMNMMGYDAMSLGNHEFTVNRPRLTSFRARASFPLIATNVLIKKDRTYLVEPHVSLKVGDVSVHVMATVTPDTVKLVKFENVDDLVFDDPVKAISRALPLLKHPGDRKNLVVVLVHDVLESSIAISRIPGVDLVLAGHEHAVIDTPPKGAGAPIFSSGKYGLNLGRVDLIIPDRGEVTLKCRMIPIGDFRVAEMVAGYEARFMRIMSENVGIARRPFSTGNRLEGETNFGNYLVDSYRSVLECDVFLLNGGVLGVVDIPAGSVTMEDVFAVIPYNNLLEVRKVRGDVIQEAIVWGLANRGTNPFVHYSGCRVILGAGGEPIVTVNGKPLDRTAEYTLGSTDFLFAGGDGYESLRRAANSAEVIRSRYMRDAAISWIKGTGEINCSLDGRVPSTVTSGSEGAGM</sequence>
<keyword evidence="2" id="KW-0378">Hydrolase</keyword>
<feature type="domain" description="5'-Nucleotidase C-terminal" evidence="4">
    <location>
        <begin position="325"/>
        <end position="461"/>
    </location>
</feature>
<evidence type="ECO:0008006" key="7">
    <source>
        <dbReference type="Google" id="ProtNLM"/>
    </source>
</evidence>
<dbReference type="InterPro" id="IPR004843">
    <property type="entry name" value="Calcineurin-like_PHP"/>
</dbReference>
<dbReference type="GO" id="GO:0000166">
    <property type="term" value="F:nucleotide binding"/>
    <property type="evidence" value="ECO:0007669"/>
    <property type="project" value="UniProtKB-KW"/>
</dbReference>
<dbReference type="GO" id="GO:0016787">
    <property type="term" value="F:hydrolase activity"/>
    <property type="evidence" value="ECO:0007669"/>
    <property type="project" value="UniProtKB-KW"/>
</dbReference>
<proteinExistence type="inferred from homology"/>
<comment type="caution">
    <text evidence="5">The sequence shown here is derived from an EMBL/GenBank/DDBJ whole genome shotgun (WGS) entry which is preliminary data.</text>
</comment>
<reference evidence="5 6" key="1">
    <citation type="journal article" date="2017" name="ISME J.">
        <title>Potential for microbial H2 and metal transformations associated with novel bacteria and archaea in deep terrestrial subsurface sediments.</title>
        <authorList>
            <person name="Hernsdorf A.W."/>
            <person name="Amano Y."/>
            <person name="Miyakawa K."/>
            <person name="Ise K."/>
            <person name="Suzuki Y."/>
            <person name="Anantharaman K."/>
            <person name="Probst A."/>
            <person name="Burstein D."/>
            <person name="Thomas B.C."/>
            <person name="Banfield J.F."/>
        </authorList>
    </citation>
    <scope>NUCLEOTIDE SEQUENCE [LARGE SCALE GENOMIC DNA]</scope>
    <source>
        <strain evidence="5">HGW-Wallbacteria-1</strain>
    </source>
</reference>
<dbReference type="Pfam" id="PF02872">
    <property type="entry name" value="5_nucleotid_C"/>
    <property type="match status" value="1"/>
</dbReference>
<feature type="domain" description="Calcineurin-like phosphoesterase" evidence="3">
    <location>
        <begin position="37"/>
        <end position="249"/>
    </location>
</feature>
<dbReference type="Gene3D" id="3.60.21.10">
    <property type="match status" value="1"/>
</dbReference>
<dbReference type="AlphaFoldDB" id="A0A2N1PRS8"/>
<dbReference type="Gene3D" id="3.90.780.10">
    <property type="entry name" value="5'-Nucleotidase, C-terminal domain"/>
    <property type="match status" value="1"/>
</dbReference>
<keyword evidence="2" id="KW-0547">Nucleotide-binding</keyword>
<protein>
    <recommendedName>
        <fullName evidence="7">Multifunctional 2',3'-cyclic-nucleotide 2'-phosphodiesterase/5'-nucleotidase/3'-nucleotidase</fullName>
    </recommendedName>
</protein>
<keyword evidence="1" id="KW-0732">Signal</keyword>
<comment type="similarity">
    <text evidence="2">Belongs to the 5'-nucleotidase family.</text>
</comment>
<name>A0A2N1PRS8_9BACT</name>